<organism evidence="2 3">
    <name type="scientific">Pseudomassariella vexata</name>
    <dbReference type="NCBI Taxonomy" id="1141098"/>
    <lineage>
        <taxon>Eukaryota</taxon>
        <taxon>Fungi</taxon>
        <taxon>Dikarya</taxon>
        <taxon>Ascomycota</taxon>
        <taxon>Pezizomycotina</taxon>
        <taxon>Sordariomycetes</taxon>
        <taxon>Xylariomycetidae</taxon>
        <taxon>Amphisphaeriales</taxon>
        <taxon>Pseudomassariaceae</taxon>
        <taxon>Pseudomassariella</taxon>
    </lineage>
</organism>
<comment type="caution">
    <text evidence="2">The sequence shown here is derived from an EMBL/GenBank/DDBJ whole genome shotgun (WGS) entry which is preliminary data.</text>
</comment>
<sequence>MSTSVEVQLSTFNALRRAHRPALLSTDAKYLFWTLDGPLANSVSSITLHTEDLDVWGDQWLGFHRDHSEPDGSEENGDGSMVQ</sequence>
<dbReference type="InParanoid" id="A0A1Y2DTA2"/>
<dbReference type="Proteomes" id="UP000193689">
    <property type="component" value="Unassembled WGS sequence"/>
</dbReference>
<gene>
    <name evidence="2" type="ORF">BCR38DRAFT_525375</name>
</gene>
<reference evidence="2 3" key="1">
    <citation type="submission" date="2016-07" db="EMBL/GenBank/DDBJ databases">
        <title>Pervasive Adenine N6-methylation of Active Genes in Fungi.</title>
        <authorList>
            <consortium name="DOE Joint Genome Institute"/>
            <person name="Mondo S.J."/>
            <person name="Dannebaum R.O."/>
            <person name="Kuo R.C."/>
            <person name="Labutti K."/>
            <person name="Haridas S."/>
            <person name="Kuo A."/>
            <person name="Salamov A."/>
            <person name="Ahrendt S.R."/>
            <person name="Lipzen A."/>
            <person name="Sullivan W."/>
            <person name="Andreopoulos W.B."/>
            <person name="Clum A."/>
            <person name="Lindquist E."/>
            <person name="Daum C."/>
            <person name="Ramamoorthy G.K."/>
            <person name="Gryganskyi A."/>
            <person name="Culley D."/>
            <person name="Magnuson J.K."/>
            <person name="James T.Y."/>
            <person name="O'Malley M.A."/>
            <person name="Stajich J.E."/>
            <person name="Spatafora J.W."/>
            <person name="Visel A."/>
            <person name="Grigoriev I.V."/>
        </authorList>
    </citation>
    <scope>NUCLEOTIDE SEQUENCE [LARGE SCALE GENOMIC DNA]</scope>
    <source>
        <strain evidence="2 3">CBS 129021</strain>
    </source>
</reference>
<evidence type="ECO:0000256" key="1">
    <source>
        <dbReference type="SAM" id="MobiDB-lite"/>
    </source>
</evidence>
<evidence type="ECO:0000313" key="2">
    <source>
        <dbReference type="EMBL" id="ORY62366.1"/>
    </source>
</evidence>
<feature type="region of interest" description="Disordered" evidence="1">
    <location>
        <begin position="64"/>
        <end position="83"/>
    </location>
</feature>
<dbReference type="GeneID" id="63781532"/>
<evidence type="ECO:0000313" key="3">
    <source>
        <dbReference type="Proteomes" id="UP000193689"/>
    </source>
</evidence>
<keyword evidence="3" id="KW-1185">Reference proteome</keyword>
<dbReference type="OrthoDB" id="3944545at2759"/>
<dbReference type="EMBL" id="MCFJ01000009">
    <property type="protein sequence ID" value="ORY62366.1"/>
    <property type="molecule type" value="Genomic_DNA"/>
</dbReference>
<proteinExistence type="predicted"/>
<dbReference type="RefSeq" id="XP_040714202.1">
    <property type="nucleotide sequence ID" value="XM_040865320.1"/>
</dbReference>
<protein>
    <submittedName>
        <fullName evidence="2">Uncharacterized protein</fullName>
    </submittedName>
</protein>
<accession>A0A1Y2DTA2</accession>
<dbReference type="AlphaFoldDB" id="A0A1Y2DTA2"/>
<name>A0A1Y2DTA2_9PEZI</name>